<name>A0ABW9RNY1_9BACT</name>
<dbReference type="EMBL" id="SMLW01000535">
    <property type="protein sequence ID" value="MTI25723.1"/>
    <property type="molecule type" value="Genomic_DNA"/>
</dbReference>
<evidence type="ECO:0000313" key="2">
    <source>
        <dbReference type="Proteomes" id="UP000798808"/>
    </source>
</evidence>
<keyword evidence="2" id="KW-1185">Reference proteome</keyword>
<protein>
    <submittedName>
        <fullName evidence="1">Uncharacterized protein</fullName>
    </submittedName>
</protein>
<proteinExistence type="predicted"/>
<dbReference type="RefSeq" id="WP_155172083.1">
    <property type="nucleotide sequence ID" value="NZ_BAAAFL010000024.1"/>
</dbReference>
<gene>
    <name evidence="1" type="ORF">E1163_12275</name>
</gene>
<organism evidence="1 2">
    <name type="scientific">Fulvivirga kasyanovii</name>
    <dbReference type="NCBI Taxonomy" id="396812"/>
    <lineage>
        <taxon>Bacteria</taxon>
        <taxon>Pseudomonadati</taxon>
        <taxon>Bacteroidota</taxon>
        <taxon>Cytophagia</taxon>
        <taxon>Cytophagales</taxon>
        <taxon>Fulvivirgaceae</taxon>
        <taxon>Fulvivirga</taxon>
    </lineage>
</organism>
<evidence type="ECO:0000313" key="1">
    <source>
        <dbReference type="EMBL" id="MTI25723.1"/>
    </source>
</evidence>
<sequence>MVDVIGKVILVESFKEVFVRILEKVNQDYFGTVEKKTKLSEALTSINQAILETKKFIRNEGYVDNTDLSKLWHIALNKSVAADLKEGLPKYLYHKADFWGEPREWLDNKASLEIVPKLNDLKNLCDGIMVKLNK</sequence>
<reference evidence="1 2" key="1">
    <citation type="submission" date="2019-02" db="EMBL/GenBank/DDBJ databases">
        <authorList>
            <person name="Goldberg S.R."/>
            <person name="Haltli B.A."/>
            <person name="Correa H."/>
            <person name="Russell K.G."/>
        </authorList>
    </citation>
    <scope>NUCLEOTIDE SEQUENCE [LARGE SCALE GENOMIC DNA]</scope>
    <source>
        <strain evidence="1 2">JCM 16186</strain>
    </source>
</reference>
<accession>A0ABW9RNY1</accession>
<comment type="caution">
    <text evidence="1">The sequence shown here is derived from an EMBL/GenBank/DDBJ whole genome shotgun (WGS) entry which is preliminary data.</text>
</comment>
<dbReference type="Proteomes" id="UP000798808">
    <property type="component" value="Unassembled WGS sequence"/>
</dbReference>